<dbReference type="InterPro" id="IPR014555">
    <property type="entry name" value="RecF-like"/>
</dbReference>
<dbReference type="GO" id="GO:0016887">
    <property type="term" value="F:ATP hydrolysis activity"/>
    <property type="evidence" value="ECO:0007669"/>
    <property type="project" value="InterPro"/>
</dbReference>
<evidence type="ECO:0000313" key="3">
    <source>
        <dbReference type="Proteomes" id="UP000011866"/>
    </source>
</evidence>
<dbReference type="PANTHER" id="PTHR40396">
    <property type="entry name" value="ATPASE-LIKE PROTEIN"/>
    <property type="match status" value="1"/>
</dbReference>
<dbReference type="GO" id="GO:0005524">
    <property type="term" value="F:ATP binding"/>
    <property type="evidence" value="ECO:0007669"/>
    <property type="project" value="InterPro"/>
</dbReference>
<feature type="domain" description="ATPase AAA-type core" evidence="1">
    <location>
        <begin position="199"/>
        <end position="378"/>
    </location>
</feature>
<dbReference type="AlphaFoldDB" id="M5DND5"/>
<dbReference type="GeneID" id="79175201"/>
<sequence>MITRIEAYRYRCFNKLDLELDNLHVFAGSNGSGKTTLLDIPALIGDILMVSDINDAFFKPMNGKERSRADSPIELVHKLKGDNFTLVLEAEIPEQQQILLERVGPARFRAEPEKRSDTIRYELSIGIVEDKLEVKEEHLMLFNKHDRVTHGGEIQGGRFDNKNVFQVIERSNRQKAVFSPEWADKRQNKDIEFALHNERTAFASMPADSIDFPAAFWFLEFLKTGSHCYEPQWPAMRLAASPRDKNTFKADGSSLPWQVYALQERDPEGLNEWLELVQMALPSITKIEAKQRIDDSFCYLEVTYSNGMVVPSSGLSHGTLHILALTIIPYLKNAPKIITLEEPENGIHPKAIDAVLEALKLTSDTQLWLSTHSPVVLANTEVEQIITMRFNKDGATEVLKGHEHPRLKTWKGEVDLGTLFAAGVLE</sequence>
<protein>
    <recommendedName>
        <fullName evidence="1">ATPase AAA-type core domain-containing protein</fullName>
    </recommendedName>
</protein>
<evidence type="ECO:0000259" key="1">
    <source>
        <dbReference type="Pfam" id="PF13304"/>
    </source>
</evidence>
<dbReference type="HOGENOM" id="CLU_035814_3_1_6"/>
<name>M5DND5_9GAMM</name>
<dbReference type="KEGG" id="tol:TOL_0189"/>
<dbReference type="PANTHER" id="PTHR40396:SF1">
    <property type="entry name" value="ATPASE AAA-TYPE CORE DOMAIN-CONTAINING PROTEIN"/>
    <property type="match status" value="1"/>
</dbReference>
<dbReference type="PIRSF" id="PIRSF029347">
    <property type="entry name" value="RecF"/>
    <property type="match status" value="1"/>
</dbReference>
<dbReference type="eggNOG" id="COG4637">
    <property type="taxonomic scope" value="Bacteria"/>
</dbReference>
<gene>
    <name evidence="2" type="ORF">TOL_0189</name>
</gene>
<keyword evidence="3" id="KW-1185">Reference proteome</keyword>
<dbReference type="InterPro" id="IPR027417">
    <property type="entry name" value="P-loop_NTPase"/>
</dbReference>
<dbReference type="PATRIC" id="fig|1298593.3.peg.185"/>
<proteinExistence type="predicted"/>
<dbReference type="NCBIfam" id="NF047739">
    <property type="entry name" value="antiphage_MADS3"/>
    <property type="match status" value="1"/>
</dbReference>
<dbReference type="Pfam" id="PF13304">
    <property type="entry name" value="AAA_21"/>
    <property type="match status" value="1"/>
</dbReference>
<dbReference type="Proteomes" id="UP000011866">
    <property type="component" value="Chromosome"/>
</dbReference>
<dbReference type="SUPFAM" id="SSF52540">
    <property type="entry name" value="P-loop containing nucleoside triphosphate hydrolases"/>
    <property type="match status" value="1"/>
</dbReference>
<reference evidence="2 3" key="1">
    <citation type="journal article" date="2013" name="Genome Announc.">
        <title>Genome Sequence of Thalassolituus oleivorans MIL-1 (DSM 14913T).</title>
        <authorList>
            <person name="Golyshin P.N."/>
            <person name="Werner J."/>
            <person name="Chernikova T.N."/>
            <person name="Tran H."/>
            <person name="Ferrer M."/>
            <person name="Yakimov M.M."/>
            <person name="Teeling H."/>
            <person name="Golyshina O.V."/>
        </authorList>
    </citation>
    <scope>NUCLEOTIDE SEQUENCE [LARGE SCALE GENOMIC DNA]</scope>
    <source>
        <strain evidence="2 3">MIL-1</strain>
    </source>
</reference>
<accession>M5DND5</accession>
<organism evidence="2 3">
    <name type="scientific">Thalassolituus oleivorans MIL-1</name>
    <dbReference type="NCBI Taxonomy" id="1298593"/>
    <lineage>
        <taxon>Bacteria</taxon>
        <taxon>Pseudomonadati</taxon>
        <taxon>Pseudomonadota</taxon>
        <taxon>Gammaproteobacteria</taxon>
        <taxon>Oceanospirillales</taxon>
        <taxon>Oceanospirillaceae</taxon>
        <taxon>Thalassolituus</taxon>
    </lineage>
</organism>
<dbReference type="InterPro" id="IPR003959">
    <property type="entry name" value="ATPase_AAA_core"/>
</dbReference>
<dbReference type="Gene3D" id="3.40.50.300">
    <property type="entry name" value="P-loop containing nucleotide triphosphate hydrolases"/>
    <property type="match status" value="2"/>
</dbReference>
<evidence type="ECO:0000313" key="2">
    <source>
        <dbReference type="EMBL" id="CCU70637.1"/>
    </source>
</evidence>
<dbReference type="EMBL" id="HF680312">
    <property type="protein sequence ID" value="CCU70637.1"/>
    <property type="molecule type" value="Genomic_DNA"/>
</dbReference>
<dbReference type="RefSeq" id="WP_015485380.1">
    <property type="nucleotide sequence ID" value="NC_020888.1"/>
</dbReference>